<reference evidence="3 4" key="1">
    <citation type="submission" date="2017-03" db="EMBL/GenBank/DDBJ databases">
        <title>An alternative strategy for trypanosome survival in the mammalian bloodstream revealed through genome and transcriptome analysis of the ubiquitous bovine parasite Trypanosoma (Megatrypanum) theileri.</title>
        <authorList>
            <person name="Kelly S."/>
            <person name="Ivens A."/>
            <person name="Mott A."/>
            <person name="O'Neill E."/>
            <person name="Emms D."/>
            <person name="Macleod O."/>
            <person name="Voorheis P."/>
            <person name="Matthews J."/>
            <person name="Matthews K."/>
            <person name="Carrington M."/>
        </authorList>
    </citation>
    <scope>NUCLEOTIDE SEQUENCE [LARGE SCALE GENOMIC DNA]</scope>
    <source>
        <strain evidence="3">Edinburgh</strain>
    </source>
</reference>
<proteinExistence type="predicted"/>
<dbReference type="VEuPathDB" id="TriTrypDB:TM35_000074590"/>
<protein>
    <submittedName>
        <fullName evidence="3">Uncharacterized protein</fullName>
    </submittedName>
</protein>
<dbReference type="EMBL" id="NBCO01000007">
    <property type="protein sequence ID" value="ORC91035.1"/>
    <property type="molecule type" value="Genomic_DNA"/>
</dbReference>
<dbReference type="GeneID" id="39983685"/>
<dbReference type="OrthoDB" id="271594at2759"/>
<name>A0A1X0P2A9_9TRYP</name>
<dbReference type="RefSeq" id="XP_028885101.1">
    <property type="nucleotide sequence ID" value="XM_029023905.1"/>
</dbReference>
<evidence type="ECO:0000313" key="3">
    <source>
        <dbReference type="EMBL" id="ORC91035.1"/>
    </source>
</evidence>
<accession>A0A1X0P2A9</accession>
<feature type="region of interest" description="Disordered" evidence="1">
    <location>
        <begin position="22"/>
        <end position="46"/>
    </location>
</feature>
<evidence type="ECO:0000256" key="1">
    <source>
        <dbReference type="SAM" id="MobiDB-lite"/>
    </source>
</evidence>
<feature type="region of interest" description="Disordered" evidence="1">
    <location>
        <begin position="590"/>
        <end position="632"/>
    </location>
</feature>
<organism evidence="3 4">
    <name type="scientific">Trypanosoma theileri</name>
    <dbReference type="NCBI Taxonomy" id="67003"/>
    <lineage>
        <taxon>Eukaryota</taxon>
        <taxon>Discoba</taxon>
        <taxon>Euglenozoa</taxon>
        <taxon>Kinetoplastea</taxon>
        <taxon>Metakinetoplastina</taxon>
        <taxon>Trypanosomatida</taxon>
        <taxon>Trypanosomatidae</taxon>
        <taxon>Trypanosoma</taxon>
    </lineage>
</organism>
<feature type="compositionally biased region" description="Low complexity" evidence="1">
    <location>
        <begin position="383"/>
        <end position="392"/>
    </location>
</feature>
<evidence type="ECO:0000256" key="2">
    <source>
        <dbReference type="SAM" id="SignalP"/>
    </source>
</evidence>
<keyword evidence="2" id="KW-0732">Signal</keyword>
<sequence>MWRRLSTCGLLACVFSQQRGAARRVPPPLPNARGTPPRVGAGGLGKLPPPPPLPGAVVTVSGGALPWKSPQEVLSALIEFIPTFYVPIHCVAAILSEECRRHFIGRGRFLSFLKRYRFFFDLRIIDGVRCDVKLRDDLSHPRRGAADEKFVMTDVGDVITYVANPEFIVSVESIEQSCGSVALKPVCAPPAVHVRLEERVPVLERLKALVPPDFALLDHVEETVPEDVLFHPYFDSQGGLAAIASKFPEFFQVVEGMIRRRPPHLAPLALNDYTLENSPLPEVAELVRKEVCCSDIPQWVNITSIYEQLTRQQKQQIKKEFKSFAGFLRAHGRAVSLSQDMLQVARWIPQQSKTSSSTSSTSTSSSSSSSSSNVSGDVPDNLEGGSSTEGSSNTVTDKVSTPAVRIQYEYTHIHIVNELFDKFPPNRTLNLEEFLALVTPEMLPSLPKKVLPWISSYPSYFVVDDPMEKDPKKARIRRASDRQPLDIALELYQCIPEEGITETELLLKLPEVHREYVKRIGLQHIVNSLPEWLALSETKDGVVGGKKQLLLKRLQTEVDLERAIHSEESKLSSSDDKVLPTELKGEDIERRWPKLKYEGTMSQQQQQDRQRQKQHQQRQGVRSPQRWGGNNF</sequence>
<keyword evidence="4" id="KW-1185">Reference proteome</keyword>
<comment type="caution">
    <text evidence="3">The sequence shown here is derived from an EMBL/GenBank/DDBJ whole genome shotgun (WGS) entry which is preliminary data.</text>
</comment>
<feature type="compositionally biased region" description="Low complexity" evidence="1">
    <location>
        <begin position="354"/>
        <end position="372"/>
    </location>
</feature>
<dbReference type="AlphaFoldDB" id="A0A1X0P2A9"/>
<feature type="region of interest" description="Disordered" evidence="1">
    <location>
        <begin position="352"/>
        <end position="398"/>
    </location>
</feature>
<evidence type="ECO:0000313" key="4">
    <source>
        <dbReference type="Proteomes" id="UP000192257"/>
    </source>
</evidence>
<feature type="chain" id="PRO_5012936309" evidence="2">
    <location>
        <begin position="23"/>
        <end position="632"/>
    </location>
</feature>
<feature type="signal peptide" evidence="2">
    <location>
        <begin position="1"/>
        <end position="22"/>
    </location>
</feature>
<gene>
    <name evidence="3" type="ORF">TM35_000074590</name>
</gene>
<dbReference type="Proteomes" id="UP000192257">
    <property type="component" value="Unassembled WGS sequence"/>
</dbReference>